<sequence>MLKNFWEIYCDRRRCWGWSAERAWHQRTDSALYMFLFLMRPWATRLALASFAPQSLHGLATTVAQLDPMHFGVVVGSVPRVTANPSLLRYSYVINASHHIPQSKTPPLSITAFNSEVFDLRARCNANKKGQRLIRSGSVLQLGKYGSPRTSVCDPREQLDM</sequence>
<gene>
    <name evidence="1" type="ORF">D9756_005003</name>
</gene>
<dbReference type="AlphaFoldDB" id="A0A8H5LKI3"/>
<dbReference type="Proteomes" id="UP000559027">
    <property type="component" value="Unassembled WGS sequence"/>
</dbReference>
<proteinExistence type="predicted"/>
<name>A0A8H5LKI3_9AGAR</name>
<comment type="caution">
    <text evidence="1">The sequence shown here is derived from an EMBL/GenBank/DDBJ whole genome shotgun (WGS) entry which is preliminary data.</text>
</comment>
<accession>A0A8H5LKI3</accession>
<keyword evidence="2" id="KW-1185">Reference proteome</keyword>
<organism evidence="1 2">
    <name type="scientific">Leucocoprinus leucothites</name>
    <dbReference type="NCBI Taxonomy" id="201217"/>
    <lineage>
        <taxon>Eukaryota</taxon>
        <taxon>Fungi</taxon>
        <taxon>Dikarya</taxon>
        <taxon>Basidiomycota</taxon>
        <taxon>Agaricomycotina</taxon>
        <taxon>Agaricomycetes</taxon>
        <taxon>Agaricomycetidae</taxon>
        <taxon>Agaricales</taxon>
        <taxon>Agaricineae</taxon>
        <taxon>Agaricaceae</taxon>
        <taxon>Leucocoprinus</taxon>
    </lineage>
</organism>
<dbReference type="EMBL" id="JAACJO010000003">
    <property type="protein sequence ID" value="KAF5360681.1"/>
    <property type="molecule type" value="Genomic_DNA"/>
</dbReference>
<evidence type="ECO:0000313" key="2">
    <source>
        <dbReference type="Proteomes" id="UP000559027"/>
    </source>
</evidence>
<reference evidence="1 2" key="1">
    <citation type="journal article" date="2020" name="ISME J.">
        <title>Uncovering the hidden diversity of litter-decomposition mechanisms in mushroom-forming fungi.</title>
        <authorList>
            <person name="Floudas D."/>
            <person name="Bentzer J."/>
            <person name="Ahren D."/>
            <person name="Johansson T."/>
            <person name="Persson P."/>
            <person name="Tunlid A."/>
        </authorList>
    </citation>
    <scope>NUCLEOTIDE SEQUENCE [LARGE SCALE GENOMIC DNA]</scope>
    <source>
        <strain evidence="1 2">CBS 146.42</strain>
    </source>
</reference>
<evidence type="ECO:0000313" key="1">
    <source>
        <dbReference type="EMBL" id="KAF5360681.1"/>
    </source>
</evidence>
<protein>
    <submittedName>
        <fullName evidence="1">Uncharacterized protein</fullName>
    </submittedName>
</protein>